<evidence type="ECO:0000313" key="5">
    <source>
        <dbReference type="EMBL" id="KAF7121382.1"/>
    </source>
</evidence>
<organism evidence="5 6">
    <name type="scientific">Rhododendron simsii</name>
    <name type="common">Sims's rhododendron</name>
    <dbReference type="NCBI Taxonomy" id="118357"/>
    <lineage>
        <taxon>Eukaryota</taxon>
        <taxon>Viridiplantae</taxon>
        <taxon>Streptophyta</taxon>
        <taxon>Embryophyta</taxon>
        <taxon>Tracheophyta</taxon>
        <taxon>Spermatophyta</taxon>
        <taxon>Magnoliopsida</taxon>
        <taxon>eudicotyledons</taxon>
        <taxon>Gunneridae</taxon>
        <taxon>Pentapetalae</taxon>
        <taxon>asterids</taxon>
        <taxon>Ericales</taxon>
        <taxon>Ericaceae</taxon>
        <taxon>Ericoideae</taxon>
        <taxon>Rhodoreae</taxon>
        <taxon>Rhododendron</taxon>
    </lineage>
</organism>
<dbReference type="PROSITE" id="PS50927">
    <property type="entry name" value="BULB_LECTIN"/>
    <property type="match status" value="1"/>
</dbReference>
<dbReference type="Pfam" id="PF01453">
    <property type="entry name" value="B_lectin"/>
    <property type="match status" value="1"/>
</dbReference>
<keyword evidence="2" id="KW-1015">Disulfide bond</keyword>
<dbReference type="Pfam" id="PF00954">
    <property type="entry name" value="S_locus_glycop"/>
    <property type="match status" value="1"/>
</dbReference>
<dbReference type="Gene3D" id="2.90.10.30">
    <property type="match status" value="1"/>
</dbReference>
<reference evidence="5" key="1">
    <citation type="submission" date="2019-11" db="EMBL/GenBank/DDBJ databases">
        <authorList>
            <person name="Liu Y."/>
            <person name="Hou J."/>
            <person name="Li T.-Q."/>
            <person name="Guan C.-H."/>
            <person name="Wu X."/>
            <person name="Wu H.-Z."/>
            <person name="Ling F."/>
            <person name="Zhang R."/>
            <person name="Shi X.-G."/>
            <person name="Ren J.-P."/>
            <person name="Chen E.-F."/>
            <person name="Sun J.-M."/>
        </authorList>
    </citation>
    <scope>NUCLEOTIDE SEQUENCE</scope>
    <source>
        <strain evidence="5">Adult_tree_wgs_1</strain>
        <tissue evidence="5">Leaves</tissue>
    </source>
</reference>
<dbReference type="PANTHER" id="PTHR32444:SF198">
    <property type="entry name" value="BULB-TYPE LECTIN DOMAIN-CONTAINING PROTEIN"/>
    <property type="match status" value="1"/>
</dbReference>
<dbReference type="GO" id="GO:0048544">
    <property type="term" value="P:recognition of pollen"/>
    <property type="evidence" value="ECO:0007669"/>
    <property type="project" value="InterPro"/>
</dbReference>
<evidence type="ECO:0000259" key="4">
    <source>
        <dbReference type="PROSITE" id="PS50927"/>
    </source>
</evidence>
<comment type="caution">
    <text evidence="5">The sequence shown here is derived from an EMBL/GenBank/DDBJ whole genome shotgun (WGS) entry which is preliminary data.</text>
</comment>
<evidence type="ECO:0000256" key="3">
    <source>
        <dbReference type="ARBA" id="ARBA00023180"/>
    </source>
</evidence>
<evidence type="ECO:0000313" key="6">
    <source>
        <dbReference type="Proteomes" id="UP000626092"/>
    </source>
</evidence>
<dbReference type="EMBL" id="WJXA01000013">
    <property type="protein sequence ID" value="KAF7121382.1"/>
    <property type="molecule type" value="Genomic_DNA"/>
</dbReference>
<dbReference type="OrthoDB" id="1936886at2759"/>
<sequence length="171" mass="19374">MILSRQKQIIWSSNVSNPVPVVNSSAQLLDSGNLVIRDDSDGRTIWESFQYPSNSFLQRMKLGSDVKMKSWKSSSDPFVRTFSAGVNSATIPELYVWNGSHPYWRSGPWNGQVFIGIPYMNSVYKNGWTVFPNDEGTAYVTFNIGDESLVLYYLLNHNGNLKKYPCSSLRT</sequence>
<keyword evidence="3" id="KW-0325">Glycoprotein</keyword>
<dbReference type="InterPro" id="IPR036426">
    <property type="entry name" value="Bulb-type_lectin_dom_sf"/>
</dbReference>
<evidence type="ECO:0000256" key="2">
    <source>
        <dbReference type="ARBA" id="ARBA00023157"/>
    </source>
</evidence>
<dbReference type="InterPro" id="IPR001480">
    <property type="entry name" value="Bulb-type_lectin_dom"/>
</dbReference>
<dbReference type="AlphaFoldDB" id="A0A834G1A1"/>
<evidence type="ECO:0000256" key="1">
    <source>
        <dbReference type="ARBA" id="ARBA00022729"/>
    </source>
</evidence>
<proteinExistence type="predicted"/>
<dbReference type="PANTHER" id="PTHR32444">
    <property type="entry name" value="BULB-TYPE LECTIN DOMAIN-CONTAINING PROTEIN"/>
    <property type="match status" value="1"/>
</dbReference>
<dbReference type="SUPFAM" id="SSF51110">
    <property type="entry name" value="alpha-D-mannose-specific plant lectins"/>
    <property type="match status" value="1"/>
</dbReference>
<dbReference type="Proteomes" id="UP000626092">
    <property type="component" value="Unassembled WGS sequence"/>
</dbReference>
<protein>
    <recommendedName>
        <fullName evidence="4">Bulb-type lectin domain-containing protein</fullName>
    </recommendedName>
</protein>
<keyword evidence="6" id="KW-1185">Reference proteome</keyword>
<gene>
    <name evidence="5" type="ORF">RHSIM_Rhsim13G0167200</name>
</gene>
<keyword evidence="1" id="KW-0732">Signal</keyword>
<feature type="domain" description="Bulb-type lectin" evidence="4">
    <location>
        <begin position="1"/>
        <end position="83"/>
    </location>
</feature>
<name>A0A834G1A1_RHOSS</name>
<accession>A0A834G1A1</accession>
<dbReference type="InterPro" id="IPR000858">
    <property type="entry name" value="S_locus_glycoprot_dom"/>
</dbReference>